<organism evidence="1 2">
    <name type="scientific">Linum tenue</name>
    <dbReference type="NCBI Taxonomy" id="586396"/>
    <lineage>
        <taxon>Eukaryota</taxon>
        <taxon>Viridiplantae</taxon>
        <taxon>Streptophyta</taxon>
        <taxon>Embryophyta</taxon>
        <taxon>Tracheophyta</taxon>
        <taxon>Spermatophyta</taxon>
        <taxon>Magnoliopsida</taxon>
        <taxon>eudicotyledons</taxon>
        <taxon>Gunneridae</taxon>
        <taxon>Pentapetalae</taxon>
        <taxon>rosids</taxon>
        <taxon>fabids</taxon>
        <taxon>Malpighiales</taxon>
        <taxon>Linaceae</taxon>
        <taxon>Linum</taxon>
    </lineage>
</organism>
<name>A0AAV0Q283_9ROSI</name>
<evidence type="ECO:0000313" key="1">
    <source>
        <dbReference type="EMBL" id="CAI0524367.1"/>
    </source>
</evidence>
<sequence>MGANGTIEKSTVECLKVEHLDLGEVRSHRSLRLHSPDHRYWHELRAEAPPALPATQPYMIQIPLQSIHLASSLPYLSNLHRVLKLELGRDSSM</sequence>
<reference evidence="1" key="1">
    <citation type="submission" date="2022-08" db="EMBL/GenBank/DDBJ databases">
        <authorList>
            <person name="Gutierrez-Valencia J."/>
        </authorList>
    </citation>
    <scope>NUCLEOTIDE SEQUENCE</scope>
</reference>
<evidence type="ECO:0000313" key="2">
    <source>
        <dbReference type="Proteomes" id="UP001154282"/>
    </source>
</evidence>
<gene>
    <name evidence="1" type="ORF">LITE_LOCUS41212</name>
</gene>
<dbReference type="Proteomes" id="UP001154282">
    <property type="component" value="Unassembled WGS sequence"/>
</dbReference>
<accession>A0AAV0Q283</accession>
<dbReference type="AlphaFoldDB" id="A0AAV0Q283"/>
<dbReference type="EMBL" id="CAMGYJ010000009">
    <property type="protein sequence ID" value="CAI0524367.1"/>
    <property type="molecule type" value="Genomic_DNA"/>
</dbReference>
<comment type="caution">
    <text evidence="1">The sequence shown here is derived from an EMBL/GenBank/DDBJ whole genome shotgun (WGS) entry which is preliminary data.</text>
</comment>
<proteinExistence type="predicted"/>
<protein>
    <submittedName>
        <fullName evidence="1">Uncharacterized protein</fullName>
    </submittedName>
</protein>
<keyword evidence="2" id="KW-1185">Reference proteome</keyword>